<sequence>MMNIKTSDKMMQAYRKRYNWALTKAGGKLYNNPRSEKSPINKLPITILVNRYGDEALAKMVAHSEDSPAIAKLNILLQKTTDDISKLLHLDKPGSKLLETPELEIWKLFVQYAKSRNNNTPK</sequence>
<gene>
    <name evidence="1" type="ORF">PHMEG_00025597</name>
</gene>
<protein>
    <submittedName>
        <fullName evidence="1">RxLR effector protein</fullName>
    </submittedName>
</protein>
<accession>A0A225VD36</accession>
<keyword evidence="2" id="KW-1185">Reference proteome</keyword>
<evidence type="ECO:0000313" key="1">
    <source>
        <dbReference type="EMBL" id="OWZ02778.1"/>
    </source>
</evidence>
<evidence type="ECO:0000313" key="2">
    <source>
        <dbReference type="Proteomes" id="UP000198211"/>
    </source>
</evidence>
<dbReference type="EMBL" id="NBNE01005942">
    <property type="protein sequence ID" value="OWZ02778.1"/>
    <property type="molecule type" value="Genomic_DNA"/>
</dbReference>
<reference evidence="2" key="1">
    <citation type="submission" date="2017-03" db="EMBL/GenBank/DDBJ databases">
        <title>Phytopthora megakarya and P. palmivora, two closely related causual agents of cacao black pod achieved similar genome size and gene model numbers by different mechanisms.</title>
        <authorList>
            <person name="Ali S."/>
            <person name="Shao J."/>
            <person name="Larry D.J."/>
            <person name="Kronmiller B."/>
            <person name="Shen D."/>
            <person name="Strem M.D."/>
            <person name="Melnick R.L."/>
            <person name="Guiltinan M.J."/>
            <person name="Tyler B.M."/>
            <person name="Meinhardt L.W."/>
            <person name="Bailey B.A."/>
        </authorList>
    </citation>
    <scope>NUCLEOTIDE SEQUENCE [LARGE SCALE GENOMIC DNA]</scope>
    <source>
        <strain evidence="2">zdho120</strain>
    </source>
</reference>
<comment type="caution">
    <text evidence="1">The sequence shown here is derived from an EMBL/GenBank/DDBJ whole genome shotgun (WGS) entry which is preliminary data.</text>
</comment>
<organism evidence="1 2">
    <name type="scientific">Phytophthora megakarya</name>
    <dbReference type="NCBI Taxonomy" id="4795"/>
    <lineage>
        <taxon>Eukaryota</taxon>
        <taxon>Sar</taxon>
        <taxon>Stramenopiles</taxon>
        <taxon>Oomycota</taxon>
        <taxon>Peronosporomycetes</taxon>
        <taxon>Peronosporales</taxon>
        <taxon>Peronosporaceae</taxon>
        <taxon>Phytophthora</taxon>
    </lineage>
</organism>
<name>A0A225VD36_9STRA</name>
<dbReference type="AlphaFoldDB" id="A0A225VD36"/>
<proteinExistence type="predicted"/>
<dbReference type="Proteomes" id="UP000198211">
    <property type="component" value="Unassembled WGS sequence"/>
</dbReference>